<evidence type="ECO:0000313" key="1">
    <source>
        <dbReference type="EMBL" id="GIZ03862.1"/>
    </source>
</evidence>
<gene>
    <name evidence="1" type="ORF">CEXT_343551</name>
</gene>
<reference evidence="1 2" key="1">
    <citation type="submission" date="2021-06" db="EMBL/GenBank/DDBJ databases">
        <title>Caerostris extrusa draft genome.</title>
        <authorList>
            <person name="Kono N."/>
            <person name="Arakawa K."/>
        </authorList>
    </citation>
    <scope>NUCLEOTIDE SEQUENCE [LARGE SCALE GENOMIC DNA]</scope>
</reference>
<name>A0AAV4YCH2_CAEEX</name>
<accession>A0AAV4YCH2</accession>
<dbReference type="AlphaFoldDB" id="A0AAV4YCH2"/>
<sequence length="79" mass="8693">MAFTPTVELPGVCTLPLTSPLPPCTTPSPRLDDVQYFSGEESIVSPGTFHQTVMRRFVSSAIREDMMDSPSGIDLSRQY</sequence>
<organism evidence="1 2">
    <name type="scientific">Caerostris extrusa</name>
    <name type="common">Bark spider</name>
    <name type="synonym">Caerostris bankana</name>
    <dbReference type="NCBI Taxonomy" id="172846"/>
    <lineage>
        <taxon>Eukaryota</taxon>
        <taxon>Metazoa</taxon>
        <taxon>Ecdysozoa</taxon>
        <taxon>Arthropoda</taxon>
        <taxon>Chelicerata</taxon>
        <taxon>Arachnida</taxon>
        <taxon>Araneae</taxon>
        <taxon>Araneomorphae</taxon>
        <taxon>Entelegynae</taxon>
        <taxon>Araneoidea</taxon>
        <taxon>Araneidae</taxon>
        <taxon>Caerostris</taxon>
    </lineage>
</organism>
<protein>
    <submittedName>
        <fullName evidence="1">Uncharacterized protein</fullName>
    </submittedName>
</protein>
<dbReference type="EMBL" id="BPLR01019007">
    <property type="protein sequence ID" value="GIZ03862.1"/>
    <property type="molecule type" value="Genomic_DNA"/>
</dbReference>
<proteinExistence type="predicted"/>
<keyword evidence="2" id="KW-1185">Reference proteome</keyword>
<evidence type="ECO:0000313" key="2">
    <source>
        <dbReference type="Proteomes" id="UP001054945"/>
    </source>
</evidence>
<comment type="caution">
    <text evidence="1">The sequence shown here is derived from an EMBL/GenBank/DDBJ whole genome shotgun (WGS) entry which is preliminary data.</text>
</comment>
<dbReference type="Proteomes" id="UP001054945">
    <property type="component" value="Unassembled WGS sequence"/>
</dbReference>